<sequence length="221" mass="24233">MASSDDALETYTHLPVHVDPQTKQVSILSSDKTIQDAIDNLNRLHTSFKSLETPNNVPPAPMLVNPKRSAQIQKLRDSAAATSKKGDNPGAIRLLGVAIDMAAARPGWEPMGLAREELAMMYLSRGAANCSVQNWVEGLIDAECSVECKSGPGQGPNGERIPGNPKAWIVGGRCLMEMARWRDAVEWLERAVEKEGVEGTEDHRELVQMLMQARAHVQKKK</sequence>
<dbReference type="VEuPathDB" id="FungiDB:A1O9_05228"/>
<evidence type="ECO:0008006" key="3">
    <source>
        <dbReference type="Google" id="ProtNLM"/>
    </source>
</evidence>
<protein>
    <recommendedName>
        <fullName evidence="3">Tetratricopeptide repeat domain-containing protein</fullName>
    </recommendedName>
</protein>
<dbReference type="GO" id="GO:0006457">
    <property type="term" value="P:protein folding"/>
    <property type="evidence" value="ECO:0007669"/>
    <property type="project" value="TreeGrafter"/>
</dbReference>
<dbReference type="GO" id="GO:0051879">
    <property type="term" value="F:Hsp90 protein binding"/>
    <property type="evidence" value="ECO:0007669"/>
    <property type="project" value="TreeGrafter"/>
</dbReference>
<dbReference type="EMBL" id="AMGV01000004">
    <property type="protein sequence ID" value="KEF57311.1"/>
    <property type="molecule type" value="Genomic_DNA"/>
</dbReference>
<organism evidence="1 2">
    <name type="scientific">Exophiala aquamarina CBS 119918</name>
    <dbReference type="NCBI Taxonomy" id="1182545"/>
    <lineage>
        <taxon>Eukaryota</taxon>
        <taxon>Fungi</taxon>
        <taxon>Dikarya</taxon>
        <taxon>Ascomycota</taxon>
        <taxon>Pezizomycotina</taxon>
        <taxon>Eurotiomycetes</taxon>
        <taxon>Chaetothyriomycetidae</taxon>
        <taxon>Chaetothyriales</taxon>
        <taxon>Herpotrichiellaceae</taxon>
        <taxon>Exophiala</taxon>
    </lineage>
</organism>
<name>A0A072PBW0_9EURO</name>
<gene>
    <name evidence="1" type="ORF">A1O9_05228</name>
</gene>
<dbReference type="PANTHER" id="PTHR46035:SF3">
    <property type="entry name" value="TRANSLOCATION PROTEIN SEC72"/>
    <property type="match status" value="1"/>
</dbReference>
<dbReference type="GO" id="GO:0030544">
    <property type="term" value="F:Hsp70 protein binding"/>
    <property type="evidence" value="ECO:0007669"/>
    <property type="project" value="TreeGrafter"/>
</dbReference>
<proteinExistence type="predicted"/>
<keyword evidence="2" id="KW-1185">Reference proteome</keyword>
<comment type="caution">
    <text evidence="1">The sequence shown here is derived from an EMBL/GenBank/DDBJ whole genome shotgun (WGS) entry which is preliminary data.</text>
</comment>
<dbReference type="OrthoDB" id="433738at2759"/>
<dbReference type="HOGENOM" id="CLU_090376_2_0_1"/>
<reference evidence="1 2" key="1">
    <citation type="submission" date="2013-03" db="EMBL/GenBank/DDBJ databases">
        <title>The Genome Sequence of Exophiala aquamarina CBS 119918.</title>
        <authorList>
            <consortium name="The Broad Institute Genomics Platform"/>
            <person name="Cuomo C."/>
            <person name="de Hoog S."/>
            <person name="Gorbushina A."/>
            <person name="Walker B."/>
            <person name="Young S.K."/>
            <person name="Zeng Q."/>
            <person name="Gargeya S."/>
            <person name="Fitzgerald M."/>
            <person name="Haas B."/>
            <person name="Abouelleil A."/>
            <person name="Allen A.W."/>
            <person name="Alvarado L."/>
            <person name="Arachchi H.M."/>
            <person name="Berlin A.M."/>
            <person name="Chapman S.B."/>
            <person name="Gainer-Dewar J."/>
            <person name="Goldberg J."/>
            <person name="Griggs A."/>
            <person name="Gujja S."/>
            <person name="Hansen M."/>
            <person name="Howarth C."/>
            <person name="Imamovic A."/>
            <person name="Ireland A."/>
            <person name="Larimer J."/>
            <person name="McCowan C."/>
            <person name="Murphy C."/>
            <person name="Pearson M."/>
            <person name="Poon T.W."/>
            <person name="Priest M."/>
            <person name="Roberts A."/>
            <person name="Saif S."/>
            <person name="Shea T."/>
            <person name="Sisk P."/>
            <person name="Sykes S."/>
            <person name="Wortman J."/>
            <person name="Nusbaum C."/>
            <person name="Birren B."/>
        </authorList>
    </citation>
    <scope>NUCLEOTIDE SEQUENCE [LARGE SCALE GENOMIC DNA]</scope>
    <source>
        <strain evidence="1 2">CBS 119918</strain>
    </source>
</reference>
<dbReference type="InterPro" id="IPR011990">
    <property type="entry name" value="TPR-like_helical_dom_sf"/>
</dbReference>
<dbReference type="RefSeq" id="XP_013259901.1">
    <property type="nucleotide sequence ID" value="XM_013404447.1"/>
</dbReference>
<dbReference type="SUPFAM" id="SSF48452">
    <property type="entry name" value="TPR-like"/>
    <property type="match status" value="1"/>
</dbReference>
<evidence type="ECO:0000313" key="2">
    <source>
        <dbReference type="Proteomes" id="UP000027920"/>
    </source>
</evidence>
<dbReference type="PANTHER" id="PTHR46035">
    <property type="entry name" value="TETRATRICOPEPTIDE REPEAT PROTEIN 4"/>
    <property type="match status" value="1"/>
</dbReference>
<dbReference type="GO" id="GO:0005829">
    <property type="term" value="C:cytosol"/>
    <property type="evidence" value="ECO:0007669"/>
    <property type="project" value="TreeGrafter"/>
</dbReference>
<dbReference type="GO" id="GO:0005634">
    <property type="term" value="C:nucleus"/>
    <property type="evidence" value="ECO:0007669"/>
    <property type="project" value="TreeGrafter"/>
</dbReference>
<dbReference type="Gene3D" id="1.25.40.10">
    <property type="entry name" value="Tetratricopeptide repeat domain"/>
    <property type="match status" value="1"/>
</dbReference>
<evidence type="ECO:0000313" key="1">
    <source>
        <dbReference type="EMBL" id="KEF57311.1"/>
    </source>
</evidence>
<dbReference type="STRING" id="1182545.A0A072PBW0"/>
<dbReference type="AlphaFoldDB" id="A0A072PBW0"/>
<dbReference type="Proteomes" id="UP000027920">
    <property type="component" value="Unassembled WGS sequence"/>
</dbReference>
<accession>A0A072PBW0</accession>
<dbReference type="GeneID" id="25280154"/>